<dbReference type="AlphaFoldDB" id="A0A6D2IDE6"/>
<dbReference type="Pfam" id="PF19310">
    <property type="entry name" value="TOP_N"/>
    <property type="match status" value="1"/>
</dbReference>
<organism evidence="2 3">
    <name type="scientific">Microthlaspi erraticum</name>
    <dbReference type="NCBI Taxonomy" id="1685480"/>
    <lineage>
        <taxon>Eukaryota</taxon>
        <taxon>Viridiplantae</taxon>
        <taxon>Streptophyta</taxon>
        <taxon>Embryophyta</taxon>
        <taxon>Tracheophyta</taxon>
        <taxon>Spermatophyta</taxon>
        <taxon>Magnoliopsida</taxon>
        <taxon>eudicotyledons</taxon>
        <taxon>Gunneridae</taxon>
        <taxon>Pentapetalae</taxon>
        <taxon>rosids</taxon>
        <taxon>malvids</taxon>
        <taxon>Brassicales</taxon>
        <taxon>Brassicaceae</taxon>
        <taxon>Coluteocarpeae</taxon>
        <taxon>Microthlaspi</taxon>
    </lineage>
</organism>
<keyword evidence="3" id="KW-1185">Reference proteome</keyword>
<dbReference type="InterPro" id="IPR045666">
    <property type="entry name" value="OpdA_N"/>
</dbReference>
<protein>
    <recommendedName>
        <fullName evidence="1">Oligopeptidase A N-terminal domain-containing protein</fullName>
    </recommendedName>
</protein>
<dbReference type="OrthoDB" id="550575at2759"/>
<dbReference type="Gene3D" id="1.10.1370.40">
    <property type="match status" value="1"/>
</dbReference>
<gene>
    <name evidence="2" type="ORF">MERR_LOCUS13497</name>
</gene>
<dbReference type="EMBL" id="CACVBM020001051">
    <property type="protein sequence ID" value="CAA7026262.1"/>
    <property type="molecule type" value="Genomic_DNA"/>
</dbReference>
<accession>A0A6D2IDE6</accession>
<sequence length="191" mass="21745">MKTRSDAVLVELWTGPMFVRKSWLTVCRDTYLWSTFDLEPWFESYPESTRLWSPDFELKIDSMLRSVVDWSHGGLTEIRVRHCSDLALSYTADRWSNLQVLAVRSSPNLFTFSSSPSMASEDTLSSNPLLQNFEFPPFDTVDAHHVGPGIRALLQQLEAELEQLEKSVEPSWPKLVVPFDGACARLLFGGE</sequence>
<evidence type="ECO:0000259" key="1">
    <source>
        <dbReference type="Pfam" id="PF19310"/>
    </source>
</evidence>
<feature type="domain" description="Oligopeptidase A N-terminal" evidence="1">
    <location>
        <begin position="150"/>
        <end position="185"/>
    </location>
</feature>
<evidence type="ECO:0000313" key="3">
    <source>
        <dbReference type="Proteomes" id="UP000467841"/>
    </source>
</evidence>
<dbReference type="Proteomes" id="UP000467841">
    <property type="component" value="Unassembled WGS sequence"/>
</dbReference>
<proteinExistence type="predicted"/>
<name>A0A6D2IDE6_9BRAS</name>
<reference evidence="2" key="1">
    <citation type="submission" date="2020-01" db="EMBL/GenBank/DDBJ databases">
        <authorList>
            <person name="Mishra B."/>
        </authorList>
    </citation>
    <scope>NUCLEOTIDE SEQUENCE [LARGE SCALE GENOMIC DNA]</scope>
</reference>
<evidence type="ECO:0000313" key="2">
    <source>
        <dbReference type="EMBL" id="CAA7026262.1"/>
    </source>
</evidence>
<comment type="caution">
    <text evidence="2">The sequence shown here is derived from an EMBL/GenBank/DDBJ whole genome shotgun (WGS) entry which is preliminary data.</text>
</comment>